<dbReference type="Proteomes" id="UP000249218">
    <property type="component" value="Unassembled WGS sequence"/>
</dbReference>
<organism evidence="3 4">
    <name type="scientific">Helicoverpa armigera</name>
    <name type="common">Cotton bollworm</name>
    <name type="synonym">Heliothis armigera</name>
    <dbReference type="NCBI Taxonomy" id="29058"/>
    <lineage>
        <taxon>Eukaryota</taxon>
        <taxon>Metazoa</taxon>
        <taxon>Ecdysozoa</taxon>
        <taxon>Arthropoda</taxon>
        <taxon>Hexapoda</taxon>
        <taxon>Insecta</taxon>
        <taxon>Pterygota</taxon>
        <taxon>Neoptera</taxon>
        <taxon>Endopterygota</taxon>
        <taxon>Lepidoptera</taxon>
        <taxon>Glossata</taxon>
        <taxon>Ditrysia</taxon>
        <taxon>Noctuoidea</taxon>
        <taxon>Noctuidae</taxon>
        <taxon>Heliothinae</taxon>
        <taxon>Helicoverpa</taxon>
    </lineage>
</organism>
<evidence type="ECO:0000313" key="3">
    <source>
        <dbReference type="EMBL" id="PZC75318.1"/>
    </source>
</evidence>
<dbReference type="EMBL" id="KZ150000">
    <property type="protein sequence ID" value="PZC75318.1"/>
    <property type="molecule type" value="Genomic_DNA"/>
</dbReference>
<feature type="coiled-coil region" evidence="1">
    <location>
        <begin position="34"/>
        <end position="61"/>
    </location>
</feature>
<reference evidence="3 4" key="1">
    <citation type="journal article" date="2017" name="BMC Biol.">
        <title>Genomic innovations, transcriptional plasticity and gene loss underlying the evolution and divergence of two highly polyphagous and invasive Helicoverpa pest species.</title>
        <authorList>
            <person name="Pearce S.L."/>
            <person name="Clarke D.F."/>
            <person name="East P.D."/>
            <person name="Elfekih S."/>
            <person name="Gordon K.H."/>
            <person name="Jermiin L.S."/>
            <person name="McGaughran A."/>
            <person name="Oakeshott J.G."/>
            <person name="Papanikolaou A."/>
            <person name="Perera O.P."/>
            <person name="Rane R.V."/>
            <person name="Richards S."/>
            <person name="Tay W.T."/>
            <person name="Walsh T.K."/>
            <person name="Anderson A."/>
            <person name="Anderson C.J."/>
            <person name="Asgari S."/>
            <person name="Board P.G."/>
            <person name="Bretschneider A."/>
            <person name="Campbell P.M."/>
            <person name="Chertemps T."/>
            <person name="Christeller J.T."/>
            <person name="Coppin C.W."/>
            <person name="Downes S.J."/>
            <person name="Duan G."/>
            <person name="Farnsworth C.A."/>
            <person name="Good R.T."/>
            <person name="Han L.B."/>
            <person name="Han Y.C."/>
            <person name="Hatje K."/>
            <person name="Horne I."/>
            <person name="Huang Y.P."/>
            <person name="Hughes D.S."/>
            <person name="Jacquin-Joly E."/>
            <person name="James W."/>
            <person name="Jhangiani S."/>
            <person name="Kollmar M."/>
            <person name="Kuwar S.S."/>
            <person name="Li S."/>
            <person name="Liu N.Y."/>
            <person name="Maibeche M.T."/>
            <person name="Miller J.R."/>
            <person name="Montagne N."/>
            <person name="Perry T."/>
            <person name="Qu J."/>
            <person name="Song S.V."/>
            <person name="Sutton G.G."/>
            <person name="Vogel H."/>
            <person name="Walenz B.P."/>
            <person name="Xu W."/>
            <person name="Zhang H.J."/>
            <person name="Zou Z."/>
            <person name="Batterham P."/>
            <person name="Edwards O.R."/>
            <person name="Feyereisen R."/>
            <person name="Gibbs R.A."/>
            <person name="Heckel D.G."/>
            <person name="McGrath A."/>
            <person name="Robin C."/>
            <person name="Scherer S.E."/>
            <person name="Worley K.C."/>
            <person name="Wu Y.D."/>
        </authorList>
    </citation>
    <scope>NUCLEOTIDE SEQUENCE [LARGE SCALE GENOMIC DNA]</scope>
    <source>
        <strain evidence="3">Harm_GR_Male_#8</strain>
        <tissue evidence="3">Whole organism</tissue>
    </source>
</reference>
<protein>
    <submittedName>
        <fullName evidence="3">Uncharacterized protein</fullName>
    </submittedName>
</protein>
<accession>A0A2W1BKA3</accession>
<sequence length="152" mass="17876">MYLHLVFLFTLIIIILQSMPVTEVLCGYAGRNGFDLKSEDVHELSDELENFKKNYALIDEDFAKKLKKNHGVLDDDTHRELIIHLPGLKKMWGYQAKSKENLEYFKEVLGSIRHPENKKQYQELRAKVEELSLKAKPRKHARRTYVIFLNDS</sequence>
<evidence type="ECO:0000256" key="2">
    <source>
        <dbReference type="SAM" id="SignalP"/>
    </source>
</evidence>
<dbReference type="AlphaFoldDB" id="A0A2W1BKA3"/>
<name>A0A2W1BKA3_HELAM</name>
<evidence type="ECO:0000256" key="1">
    <source>
        <dbReference type="SAM" id="Coils"/>
    </source>
</evidence>
<keyword evidence="4" id="KW-1185">Reference proteome</keyword>
<feature type="signal peptide" evidence="2">
    <location>
        <begin position="1"/>
        <end position="18"/>
    </location>
</feature>
<evidence type="ECO:0000313" key="4">
    <source>
        <dbReference type="Proteomes" id="UP000249218"/>
    </source>
</evidence>
<feature type="chain" id="PRO_5015942454" evidence="2">
    <location>
        <begin position="19"/>
        <end position="152"/>
    </location>
</feature>
<gene>
    <name evidence="3" type="primary">HaOG206457</name>
    <name evidence="3" type="ORF">B5X24_HaOG206457</name>
</gene>
<keyword evidence="2" id="KW-0732">Signal</keyword>
<proteinExistence type="predicted"/>
<keyword evidence="1" id="KW-0175">Coiled coil</keyword>